<evidence type="ECO:0000313" key="3">
    <source>
        <dbReference type="Proteomes" id="UP001235712"/>
    </source>
</evidence>
<dbReference type="Gene3D" id="2.10.109.10">
    <property type="entry name" value="Umud Fragment, subunit A"/>
    <property type="match status" value="1"/>
</dbReference>
<accession>A0ABT9P438</accession>
<feature type="domain" description="Peptidase S24/S26A/S26B/S26C" evidence="1">
    <location>
        <begin position="16"/>
        <end position="78"/>
    </location>
</feature>
<protein>
    <recommendedName>
        <fullName evidence="1">Peptidase S24/S26A/S26B/S26C domain-containing protein</fullName>
    </recommendedName>
</protein>
<dbReference type="SUPFAM" id="SSF51306">
    <property type="entry name" value="LexA/Signal peptidase"/>
    <property type="match status" value="1"/>
</dbReference>
<name>A0ABT9P438_9ACTN</name>
<dbReference type="InterPro" id="IPR039418">
    <property type="entry name" value="LexA-like"/>
</dbReference>
<evidence type="ECO:0000259" key="1">
    <source>
        <dbReference type="Pfam" id="PF00717"/>
    </source>
</evidence>
<sequence length="116" mass="12955">MSSSRAFRPLLPIGQVIVRGRSMEPTLRDGDRILVHWGGRAEAGRVAVVRLPGDRPLSVKRLTFRDPGGWWVERDNPAEGVDSWLVGAVPEADVLAMALFRIWPDPGRITHPRRAQ</sequence>
<proteinExistence type="predicted"/>
<dbReference type="Proteomes" id="UP001235712">
    <property type="component" value="Unassembled WGS sequence"/>
</dbReference>
<reference evidence="2 3" key="1">
    <citation type="submission" date="2023-07" db="EMBL/GenBank/DDBJ databases">
        <title>Sequencing the genomes of 1000 actinobacteria strains.</title>
        <authorList>
            <person name="Klenk H.-P."/>
        </authorList>
    </citation>
    <scope>NUCLEOTIDE SEQUENCE [LARGE SCALE GENOMIC DNA]</scope>
    <source>
        <strain evidence="2 3">DSM 44388</strain>
    </source>
</reference>
<dbReference type="InterPro" id="IPR015927">
    <property type="entry name" value="Peptidase_S24_S26A/B/C"/>
</dbReference>
<dbReference type="InterPro" id="IPR036286">
    <property type="entry name" value="LexA/Signal_pep-like_sf"/>
</dbReference>
<organism evidence="2 3">
    <name type="scientific">Kineosporia succinea</name>
    <dbReference type="NCBI Taxonomy" id="84632"/>
    <lineage>
        <taxon>Bacteria</taxon>
        <taxon>Bacillati</taxon>
        <taxon>Actinomycetota</taxon>
        <taxon>Actinomycetes</taxon>
        <taxon>Kineosporiales</taxon>
        <taxon>Kineosporiaceae</taxon>
        <taxon>Kineosporia</taxon>
    </lineage>
</organism>
<evidence type="ECO:0000313" key="2">
    <source>
        <dbReference type="EMBL" id="MDP9827449.1"/>
    </source>
</evidence>
<dbReference type="EMBL" id="JAUSQZ010000001">
    <property type="protein sequence ID" value="MDP9827449.1"/>
    <property type="molecule type" value="Genomic_DNA"/>
</dbReference>
<dbReference type="RefSeq" id="WP_307243493.1">
    <property type="nucleotide sequence ID" value="NZ_JAUSQZ010000001.1"/>
</dbReference>
<dbReference type="Pfam" id="PF00717">
    <property type="entry name" value="Peptidase_S24"/>
    <property type="match status" value="1"/>
</dbReference>
<gene>
    <name evidence="2" type="ORF">J2S57_003198</name>
</gene>
<dbReference type="CDD" id="cd06529">
    <property type="entry name" value="S24_LexA-like"/>
    <property type="match status" value="1"/>
</dbReference>
<keyword evidence="3" id="KW-1185">Reference proteome</keyword>
<comment type="caution">
    <text evidence="2">The sequence shown here is derived from an EMBL/GenBank/DDBJ whole genome shotgun (WGS) entry which is preliminary data.</text>
</comment>